<dbReference type="EMBL" id="CP042582">
    <property type="protein sequence ID" value="QEX23830.1"/>
    <property type="molecule type" value="Genomic_DNA"/>
</dbReference>
<sequence length="500" mass="54310">MAGLSSAGTWDGMPEAFVSGAAMTRAVSRAARAGRLRKLASRLYTRNLTDPPEAVVRRNLWPIVASFFPGALIADRTALENAPATDGSVCLIAGSDRTIVLPGVTLRARRGSGPLPSDRDFIAGLHLGSTARAFLENLRPSRARGGLVARTLGRRALEERLDSLIRREGEAAANRLRDEARAIAPTLGLEQEAVALDAMIGALLGTREARLSAPAALARRQGRPYDPDRLVLFEALHASLRAWPPLVRPAPARDPEGAATLAFFEAYFSNFIEGTEFAVGEAADIVFRGVIPQERPQDAHDILDTWRVVSDAQEMRRTPNDAKIFTQLLSARHAAIMAGRPDTRPGEFKRLGNRAGATVFVAPDLVRGTLAQGFDLCRSLEAPFHRAVFMMALVAEVHPFADGNGRTARIMMNAELVAAGEERIVIPTVYRANYLSALKALSQSGLTEPLIRMLDYAQRWTAAIGWRGLDETRRELEACNAFLDSGQAEAEGKRLRMPGP</sequence>
<dbReference type="PANTHER" id="PTHR13504">
    <property type="entry name" value="FIDO DOMAIN-CONTAINING PROTEIN DDB_G0283145"/>
    <property type="match status" value="1"/>
</dbReference>
<dbReference type="KEGG" id="hadh:FRZ61_37690"/>
<keyword evidence="2" id="KW-0067">ATP-binding</keyword>
<dbReference type="PROSITE" id="PS51459">
    <property type="entry name" value="FIDO"/>
    <property type="match status" value="1"/>
</dbReference>
<dbReference type="InterPro" id="IPR036597">
    <property type="entry name" value="Fido-like_dom_sf"/>
</dbReference>
<dbReference type="Proteomes" id="UP000325797">
    <property type="component" value="Chromosome"/>
</dbReference>
<reference evidence="4 5" key="1">
    <citation type="submission" date="2019-08" db="EMBL/GenBank/DDBJ databases">
        <title>Hyperibacter terrae gen. nov., sp. nov. and Hyperibacter viscosus sp. nov., two new members in the family Rhodospirillaceae isolated from the rhizosphere of Hypericum perforatum.</title>
        <authorList>
            <person name="Noviana Z."/>
        </authorList>
    </citation>
    <scope>NUCLEOTIDE SEQUENCE [LARGE SCALE GENOMIC DNA]</scope>
    <source>
        <strain evidence="4 5">R5959</strain>
    </source>
</reference>
<organism evidence="4 5">
    <name type="scientific">Hypericibacter adhaerens</name>
    <dbReference type="NCBI Taxonomy" id="2602016"/>
    <lineage>
        <taxon>Bacteria</taxon>
        <taxon>Pseudomonadati</taxon>
        <taxon>Pseudomonadota</taxon>
        <taxon>Alphaproteobacteria</taxon>
        <taxon>Rhodospirillales</taxon>
        <taxon>Dongiaceae</taxon>
        <taxon>Hypericibacter</taxon>
    </lineage>
</organism>
<dbReference type="AlphaFoldDB" id="A0A5J6N5J6"/>
<proteinExistence type="predicted"/>
<dbReference type="SUPFAM" id="SSF140931">
    <property type="entry name" value="Fic-like"/>
    <property type="match status" value="1"/>
</dbReference>
<accession>A0A5J6N5J6</accession>
<protein>
    <submittedName>
        <fullName evidence="4">Fic family protein</fullName>
    </submittedName>
</protein>
<dbReference type="Pfam" id="PF02661">
    <property type="entry name" value="Fic"/>
    <property type="match status" value="1"/>
</dbReference>
<feature type="binding site" evidence="2">
    <location>
        <begin position="402"/>
        <end position="409"/>
    </location>
    <ligand>
        <name>ATP</name>
        <dbReference type="ChEBI" id="CHEBI:30616"/>
    </ligand>
</feature>
<feature type="active site" evidence="1">
    <location>
        <position position="398"/>
    </location>
</feature>
<dbReference type="GO" id="GO:0005524">
    <property type="term" value="F:ATP binding"/>
    <property type="evidence" value="ECO:0007669"/>
    <property type="project" value="UniProtKB-KW"/>
</dbReference>
<dbReference type="InterPro" id="IPR040198">
    <property type="entry name" value="Fido_containing"/>
</dbReference>
<dbReference type="PANTHER" id="PTHR13504:SF38">
    <property type="entry name" value="FIDO DOMAIN-CONTAINING PROTEIN"/>
    <property type="match status" value="1"/>
</dbReference>
<evidence type="ECO:0000256" key="2">
    <source>
        <dbReference type="PIRSR" id="PIRSR640198-2"/>
    </source>
</evidence>
<evidence type="ECO:0000313" key="5">
    <source>
        <dbReference type="Proteomes" id="UP000325797"/>
    </source>
</evidence>
<dbReference type="InterPro" id="IPR003812">
    <property type="entry name" value="Fido"/>
</dbReference>
<keyword evidence="5" id="KW-1185">Reference proteome</keyword>
<feature type="domain" description="Fido" evidence="3">
    <location>
        <begin position="324"/>
        <end position="456"/>
    </location>
</feature>
<evidence type="ECO:0000259" key="3">
    <source>
        <dbReference type="PROSITE" id="PS51459"/>
    </source>
</evidence>
<dbReference type="Gene3D" id="1.10.3290.10">
    <property type="entry name" value="Fido-like domain"/>
    <property type="match status" value="1"/>
</dbReference>
<gene>
    <name evidence="4" type="ORF">FRZ61_37690</name>
</gene>
<name>A0A5J6N5J6_9PROT</name>
<dbReference type="OrthoDB" id="9813719at2"/>
<evidence type="ECO:0000256" key="1">
    <source>
        <dbReference type="PIRSR" id="PIRSR640198-1"/>
    </source>
</evidence>
<keyword evidence="2" id="KW-0547">Nucleotide-binding</keyword>
<evidence type="ECO:0000313" key="4">
    <source>
        <dbReference type="EMBL" id="QEX23830.1"/>
    </source>
</evidence>